<dbReference type="GO" id="GO:0003677">
    <property type="term" value="F:DNA binding"/>
    <property type="evidence" value="ECO:0007669"/>
    <property type="project" value="InterPro"/>
</dbReference>
<dbReference type="InterPro" id="IPR016195">
    <property type="entry name" value="Pol/histidinol_Pase-like"/>
</dbReference>
<dbReference type="RefSeq" id="WP_346819351.1">
    <property type="nucleotide sequence ID" value="NZ_JBDKWZ010000001.1"/>
</dbReference>
<name>A0AAW9S6J6_9BACT</name>
<dbReference type="InterPro" id="IPR003141">
    <property type="entry name" value="Pol/His_phosphatase_N"/>
</dbReference>
<dbReference type="CDD" id="cd07436">
    <property type="entry name" value="PHP_PolX"/>
    <property type="match status" value="1"/>
</dbReference>
<evidence type="ECO:0000313" key="3">
    <source>
        <dbReference type="EMBL" id="MEN7546566.1"/>
    </source>
</evidence>
<dbReference type="GO" id="GO:0005829">
    <property type="term" value="C:cytosol"/>
    <property type="evidence" value="ECO:0007669"/>
    <property type="project" value="TreeGrafter"/>
</dbReference>
<gene>
    <name evidence="3" type="primary">polX</name>
    <name evidence="3" type="ORF">AAG747_01525</name>
</gene>
<sequence>MGLTNKEIVKILKTASSLMELHGANAFKVRAYSSAVMHLERLEQAVEGKSKEELLALEFSKSIAEKIAQIDQTGSFTELEELLEKTPEGVVEMLEIKGIGAKKIATLWKELGVETISDLLKACQEGKVAQLKGFAEKTQKLIIDQITFREGNQGKLHFSDAEQLAKKLADYLSGQVEGEVSMTGQLRRNLEIIDTVELIVGTDDFEKVRNALNEQPELEYYEKKSGPFVWRGEIKDVSMPLEVLLSSPQDFAKNLFIHSSSPEHLAAPVEAYGTLRQAAAQLHPSSEQELYEKLSMDFVPPEMREGTFELKWAREKKIPRLVEMEDLKGILHNHSTYSDGQHTLEEMAAYCKELGYEYLGISDHSQSAFYANGLSPERVEEQHKEIDALNHKLAPFKIFKGIESDILNDGSLDYEEEVLAKFDFIVASVHSNLKMDEKKATERLLKAIRNPYTTILGHPTGRLLLKREGYPIDHKAVIDACAEHKVSIEINANPWRLDLDWRWVRYALDQNIMISINPDAHEKKGYHHMRYGLLVGRKAGLTKDMTLNALSVEEIEIFFSKKGKKV</sequence>
<organism evidence="3 4">
    <name type="scientific">Rapidithrix thailandica</name>
    <dbReference type="NCBI Taxonomy" id="413964"/>
    <lineage>
        <taxon>Bacteria</taxon>
        <taxon>Pseudomonadati</taxon>
        <taxon>Bacteroidota</taxon>
        <taxon>Cytophagia</taxon>
        <taxon>Cytophagales</taxon>
        <taxon>Flammeovirgaceae</taxon>
        <taxon>Rapidithrix</taxon>
    </lineage>
</organism>
<proteinExistence type="predicted"/>
<feature type="domain" description="DNA-directed DNA polymerase X" evidence="2">
    <location>
        <begin position="3"/>
        <end position="305"/>
    </location>
</feature>
<dbReference type="SUPFAM" id="SSF89550">
    <property type="entry name" value="PHP domain-like"/>
    <property type="match status" value="1"/>
</dbReference>
<keyword evidence="3" id="KW-0378">Hydrolase</keyword>
<comment type="caution">
    <text evidence="3">The sequence shown here is derived from an EMBL/GenBank/DDBJ whole genome shotgun (WGS) entry which is preliminary data.</text>
</comment>
<dbReference type="GO" id="GO:0008270">
    <property type="term" value="F:zinc ion binding"/>
    <property type="evidence" value="ECO:0007669"/>
    <property type="project" value="TreeGrafter"/>
</dbReference>
<evidence type="ECO:0000259" key="2">
    <source>
        <dbReference type="SMART" id="SM00483"/>
    </source>
</evidence>
<dbReference type="GO" id="GO:0003887">
    <property type="term" value="F:DNA-directed DNA polymerase activity"/>
    <property type="evidence" value="ECO:0007669"/>
    <property type="project" value="InterPro"/>
</dbReference>
<keyword evidence="4" id="KW-1185">Reference proteome</keyword>
<evidence type="ECO:0000259" key="1">
    <source>
        <dbReference type="SMART" id="SM00481"/>
    </source>
</evidence>
<dbReference type="InterPro" id="IPR043519">
    <property type="entry name" value="NT_sf"/>
</dbReference>
<protein>
    <submittedName>
        <fullName evidence="3">DNA polymerase/3'-5' exonuclease PolX</fullName>
    </submittedName>
</protein>
<dbReference type="Proteomes" id="UP001403385">
    <property type="component" value="Unassembled WGS sequence"/>
</dbReference>
<dbReference type="EMBL" id="JBDKWZ010000001">
    <property type="protein sequence ID" value="MEN7546566.1"/>
    <property type="molecule type" value="Genomic_DNA"/>
</dbReference>
<keyword evidence="3" id="KW-0269">Exonuclease</keyword>
<accession>A0AAW9S6J6</accession>
<evidence type="ECO:0000313" key="4">
    <source>
        <dbReference type="Proteomes" id="UP001403385"/>
    </source>
</evidence>
<dbReference type="AlphaFoldDB" id="A0AAW9S6J6"/>
<dbReference type="FunFam" id="3.20.20.140:FF:000047">
    <property type="entry name" value="PHP domain-containing protein"/>
    <property type="match status" value="1"/>
</dbReference>
<dbReference type="PIRSF" id="PIRSF005047">
    <property type="entry name" value="UCP005047_YshC"/>
    <property type="match status" value="1"/>
</dbReference>
<dbReference type="SUPFAM" id="SSF81301">
    <property type="entry name" value="Nucleotidyltransferase"/>
    <property type="match status" value="1"/>
</dbReference>
<dbReference type="Pfam" id="PF14520">
    <property type="entry name" value="HHH_5"/>
    <property type="match status" value="1"/>
</dbReference>
<feature type="domain" description="Polymerase/histidinol phosphatase N-terminal" evidence="1">
    <location>
        <begin position="329"/>
        <end position="408"/>
    </location>
</feature>
<dbReference type="Pfam" id="PF14716">
    <property type="entry name" value="HHH_8"/>
    <property type="match status" value="1"/>
</dbReference>
<dbReference type="Gene3D" id="3.20.20.140">
    <property type="entry name" value="Metal-dependent hydrolases"/>
    <property type="match status" value="1"/>
</dbReference>
<dbReference type="InterPro" id="IPR004013">
    <property type="entry name" value="PHP_dom"/>
</dbReference>
<dbReference type="InterPro" id="IPR022311">
    <property type="entry name" value="PolX-like"/>
</dbReference>
<dbReference type="PANTHER" id="PTHR36928:SF1">
    <property type="entry name" value="PHOSPHATASE YCDX-RELATED"/>
    <property type="match status" value="1"/>
</dbReference>
<keyword evidence="3" id="KW-0540">Nuclease</keyword>
<dbReference type="InterPro" id="IPR027421">
    <property type="entry name" value="DNA_pol_lamdba_lyase_dom_sf"/>
</dbReference>
<dbReference type="InterPro" id="IPR050243">
    <property type="entry name" value="PHP_phosphatase"/>
</dbReference>
<dbReference type="Gene3D" id="3.30.210.10">
    <property type="entry name" value="DNA polymerase, thumb domain"/>
    <property type="match status" value="1"/>
</dbReference>
<dbReference type="NCBIfam" id="NF006375">
    <property type="entry name" value="PRK08609.1"/>
    <property type="match status" value="1"/>
</dbReference>
<dbReference type="SUPFAM" id="SSF47802">
    <property type="entry name" value="DNA polymerase beta, N-terminal domain-like"/>
    <property type="match status" value="1"/>
</dbReference>
<dbReference type="InterPro" id="IPR047967">
    <property type="entry name" value="PolX_PHP"/>
</dbReference>
<dbReference type="InterPro" id="IPR010996">
    <property type="entry name" value="HHH_MUS81"/>
</dbReference>
<dbReference type="SMART" id="SM00481">
    <property type="entry name" value="POLIIIAc"/>
    <property type="match status" value="1"/>
</dbReference>
<dbReference type="InterPro" id="IPR037160">
    <property type="entry name" value="DNA_Pol_thumb_sf"/>
</dbReference>
<dbReference type="SMART" id="SM00483">
    <property type="entry name" value="POLXc"/>
    <property type="match status" value="1"/>
</dbReference>
<dbReference type="Gene3D" id="1.10.150.110">
    <property type="entry name" value="DNA polymerase beta, N-terminal domain-like"/>
    <property type="match status" value="1"/>
</dbReference>
<dbReference type="Pfam" id="PF02811">
    <property type="entry name" value="PHP"/>
    <property type="match status" value="1"/>
</dbReference>
<dbReference type="GO" id="GO:0042578">
    <property type="term" value="F:phosphoric ester hydrolase activity"/>
    <property type="evidence" value="ECO:0007669"/>
    <property type="project" value="TreeGrafter"/>
</dbReference>
<reference evidence="3 4" key="1">
    <citation type="submission" date="2024-04" db="EMBL/GenBank/DDBJ databases">
        <title>Novel genus in family Flammeovirgaceae.</title>
        <authorList>
            <person name="Nguyen T.H."/>
            <person name="Vuong T.Q."/>
            <person name="Le H."/>
            <person name="Kim S.-G."/>
        </authorList>
    </citation>
    <scope>NUCLEOTIDE SEQUENCE [LARGE SCALE GENOMIC DNA]</scope>
    <source>
        <strain evidence="3 4">JCM 23209</strain>
    </source>
</reference>
<dbReference type="InterPro" id="IPR002054">
    <property type="entry name" value="DNA-dir_DNA_pol_X"/>
</dbReference>
<dbReference type="PANTHER" id="PTHR36928">
    <property type="entry name" value="PHOSPHATASE YCDX-RELATED"/>
    <property type="match status" value="1"/>
</dbReference>
<dbReference type="GO" id="GO:0004527">
    <property type="term" value="F:exonuclease activity"/>
    <property type="evidence" value="ECO:0007669"/>
    <property type="project" value="UniProtKB-KW"/>
</dbReference>
<dbReference type="Gene3D" id="1.10.150.20">
    <property type="entry name" value="5' to 3' exonuclease, C-terminal subdomain"/>
    <property type="match status" value="1"/>
</dbReference>